<dbReference type="GO" id="GO:0006018">
    <property type="term" value="P:2-deoxyribose 1-phosphate catabolic process"/>
    <property type="evidence" value="ECO:0007669"/>
    <property type="project" value="UniProtKB-UniRule"/>
</dbReference>
<gene>
    <name evidence="7 8" type="primary">deoC</name>
    <name evidence="8" type="ORF">CCAX7_20440</name>
</gene>
<dbReference type="GO" id="GO:0009264">
    <property type="term" value="P:deoxyribonucleotide catabolic process"/>
    <property type="evidence" value="ECO:0007669"/>
    <property type="project" value="UniProtKB-UniRule"/>
</dbReference>
<dbReference type="Gene3D" id="3.20.20.70">
    <property type="entry name" value="Aldolase class I"/>
    <property type="match status" value="1"/>
</dbReference>
<keyword evidence="9" id="KW-1185">Reference proteome</keyword>
<comment type="pathway">
    <text evidence="7">Carbohydrate degradation; 2-deoxy-D-ribose 1-phosphate degradation; D-glyceraldehyde 3-phosphate and acetaldehyde from 2-deoxy-alpha-D-ribose 1-phosphate: step 2/2.</text>
</comment>
<dbReference type="CDD" id="cd00959">
    <property type="entry name" value="DeoC"/>
    <property type="match status" value="1"/>
</dbReference>
<name>A0A402D2D5_9BACT</name>
<sequence length="233" mass="25210">MYSKQQFAKMIDNTLLRPDATRDDVLRLCEESAKRHFASVCIFPCWVGTAVRALEASDVKVCTVIDFPFGAGTRLAKVYETKNAIANGAKELDVLLNISKFKSGDYEAIAQDLRDVIEAARPANLMEDSRRVLVKIIIETCYLTDAEKEIASRLVRDAGADFIKTSTGTGKGGATPEDIRLIRRAVGPNTIGIKASGGIKTIESAMQMLDAGANRIGTSSGAALYNAYNPEGK</sequence>
<keyword evidence="3 7" id="KW-0456">Lyase</keyword>
<dbReference type="InterPro" id="IPR002915">
    <property type="entry name" value="DeoC/FbaB/LacD_aldolase"/>
</dbReference>
<dbReference type="OrthoDB" id="9778711at2"/>
<evidence type="ECO:0000256" key="7">
    <source>
        <dbReference type="HAMAP-Rule" id="MF_00114"/>
    </source>
</evidence>
<comment type="catalytic activity">
    <reaction evidence="5 7">
        <text>2-deoxy-D-ribose 5-phosphate = D-glyceraldehyde 3-phosphate + acetaldehyde</text>
        <dbReference type="Rhea" id="RHEA:12821"/>
        <dbReference type="ChEBI" id="CHEBI:15343"/>
        <dbReference type="ChEBI" id="CHEBI:59776"/>
        <dbReference type="ChEBI" id="CHEBI:62877"/>
        <dbReference type="EC" id="4.1.2.4"/>
    </reaction>
</comment>
<dbReference type="NCBIfam" id="TIGR00126">
    <property type="entry name" value="deoC"/>
    <property type="match status" value="1"/>
</dbReference>
<feature type="active site" description="Schiff-base intermediate with acetaldehyde" evidence="7">
    <location>
        <position position="164"/>
    </location>
</feature>
<dbReference type="KEGG" id="ccot:CCAX7_20440"/>
<dbReference type="SMART" id="SM01133">
    <property type="entry name" value="DeoC"/>
    <property type="match status" value="1"/>
</dbReference>
<dbReference type="Proteomes" id="UP000287394">
    <property type="component" value="Chromosome"/>
</dbReference>
<dbReference type="GO" id="GO:0005737">
    <property type="term" value="C:cytoplasm"/>
    <property type="evidence" value="ECO:0007669"/>
    <property type="project" value="UniProtKB-SubCell"/>
</dbReference>
<dbReference type="FunFam" id="3.20.20.70:FF:000044">
    <property type="entry name" value="Deoxyribose-phosphate aldolase"/>
    <property type="match status" value="1"/>
</dbReference>
<dbReference type="Pfam" id="PF01791">
    <property type="entry name" value="DeoC"/>
    <property type="match status" value="1"/>
</dbReference>
<evidence type="ECO:0000256" key="6">
    <source>
        <dbReference type="ARBA" id="ARBA00056337"/>
    </source>
</evidence>
<dbReference type="InterPro" id="IPR028581">
    <property type="entry name" value="DeoC_typeI"/>
</dbReference>
<dbReference type="RefSeq" id="WP_119323701.1">
    <property type="nucleotide sequence ID" value="NZ_AP025739.1"/>
</dbReference>
<dbReference type="EC" id="4.1.2.4" evidence="7"/>
<dbReference type="GO" id="GO:0016052">
    <property type="term" value="P:carbohydrate catabolic process"/>
    <property type="evidence" value="ECO:0007669"/>
    <property type="project" value="TreeGrafter"/>
</dbReference>
<dbReference type="HAMAP" id="MF_00114">
    <property type="entry name" value="DeoC_type1"/>
    <property type="match status" value="1"/>
</dbReference>
<comment type="subcellular location">
    <subcellularLocation>
        <location evidence="7">Cytoplasm</location>
    </subcellularLocation>
</comment>
<reference evidence="8 9" key="1">
    <citation type="journal article" date="2019" name="Int. J. Syst. Evol. Microbiol.">
        <title>Capsulimonas corticalis gen. nov., sp. nov., an aerobic capsulated bacterium, of a novel bacterial order, Capsulimonadales ord. nov., of the class Armatimonadia of the phylum Armatimonadetes.</title>
        <authorList>
            <person name="Li J."/>
            <person name="Kudo C."/>
            <person name="Tonouchi A."/>
        </authorList>
    </citation>
    <scope>NUCLEOTIDE SEQUENCE [LARGE SCALE GENOMIC DNA]</scope>
    <source>
        <strain evidence="8 9">AX-7</strain>
    </source>
</reference>
<dbReference type="AlphaFoldDB" id="A0A402D2D5"/>
<dbReference type="FunCoup" id="A0A402D2D5">
    <property type="interactions" value="289"/>
</dbReference>
<accession>A0A402D2D5</accession>
<evidence type="ECO:0000256" key="5">
    <source>
        <dbReference type="ARBA" id="ARBA00048791"/>
    </source>
</evidence>
<comment type="function">
    <text evidence="6 7">Catalyzes a reversible aldol reaction between acetaldehyde and D-glyceraldehyde 3-phosphate to generate 2-deoxy-D-ribose 5-phosphate.</text>
</comment>
<dbReference type="PANTHER" id="PTHR10889">
    <property type="entry name" value="DEOXYRIBOSE-PHOSPHATE ALDOLASE"/>
    <property type="match status" value="1"/>
</dbReference>
<feature type="active site" description="Proton donor/acceptor" evidence="7">
    <location>
        <position position="194"/>
    </location>
</feature>
<dbReference type="InterPro" id="IPR011343">
    <property type="entry name" value="DeoC"/>
</dbReference>
<dbReference type="PANTHER" id="PTHR10889:SF1">
    <property type="entry name" value="DEOXYRIBOSE-PHOSPHATE ALDOLASE"/>
    <property type="match status" value="1"/>
</dbReference>
<feature type="active site" description="Proton donor/acceptor" evidence="7">
    <location>
        <position position="93"/>
    </location>
</feature>
<evidence type="ECO:0000256" key="2">
    <source>
        <dbReference type="ARBA" id="ARBA00022490"/>
    </source>
</evidence>
<protein>
    <recommendedName>
        <fullName evidence="7">Deoxyribose-phosphate aldolase</fullName>
        <shortName evidence="7">DERA</shortName>
        <ecNumber evidence="7">4.1.2.4</ecNumber>
    </recommendedName>
    <alternativeName>
        <fullName evidence="7">2-deoxy-D-ribose 5-phosphate aldolase</fullName>
    </alternativeName>
    <alternativeName>
        <fullName evidence="7">Phosphodeoxyriboaldolase</fullName>
        <shortName evidence="7">Deoxyriboaldolase</shortName>
    </alternativeName>
</protein>
<evidence type="ECO:0000256" key="3">
    <source>
        <dbReference type="ARBA" id="ARBA00023239"/>
    </source>
</evidence>
<dbReference type="GO" id="GO:0004139">
    <property type="term" value="F:deoxyribose-phosphate aldolase activity"/>
    <property type="evidence" value="ECO:0007669"/>
    <property type="project" value="UniProtKB-UniRule"/>
</dbReference>
<keyword evidence="2 7" id="KW-0963">Cytoplasm</keyword>
<evidence type="ECO:0000313" key="8">
    <source>
        <dbReference type="EMBL" id="BDI29993.1"/>
    </source>
</evidence>
<dbReference type="SUPFAM" id="SSF51569">
    <property type="entry name" value="Aldolase"/>
    <property type="match status" value="1"/>
</dbReference>
<dbReference type="InterPro" id="IPR013785">
    <property type="entry name" value="Aldolase_TIM"/>
</dbReference>
<keyword evidence="4 7" id="KW-0704">Schiff base</keyword>
<evidence type="ECO:0000256" key="4">
    <source>
        <dbReference type="ARBA" id="ARBA00023270"/>
    </source>
</evidence>
<dbReference type="EMBL" id="AP025739">
    <property type="protein sequence ID" value="BDI29993.1"/>
    <property type="molecule type" value="Genomic_DNA"/>
</dbReference>
<evidence type="ECO:0000313" key="9">
    <source>
        <dbReference type="Proteomes" id="UP000287394"/>
    </source>
</evidence>
<proteinExistence type="inferred from homology"/>
<dbReference type="PIRSF" id="PIRSF001357">
    <property type="entry name" value="DeoC"/>
    <property type="match status" value="1"/>
</dbReference>
<organism evidence="8 9">
    <name type="scientific">Capsulimonas corticalis</name>
    <dbReference type="NCBI Taxonomy" id="2219043"/>
    <lineage>
        <taxon>Bacteria</taxon>
        <taxon>Bacillati</taxon>
        <taxon>Armatimonadota</taxon>
        <taxon>Armatimonadia</taxon>
        <taxon>Capsulimonadales</taxon>
        <taxon>Capsulimonadaceae</taxon>
        <taxon>Capsulimonas</taxon>
    </lineage>
</organism>
<comment type="similarity">
    <text evidence="1 7">Belongs to the DeoC/FbaB aldolase family. DeoC type 1 subfamily.</text>
</comment>
<evidence type="ECO:0000256" key="1">
    <source>
        <dbReference type="ARBA" id="ARBA00010936"/>
    </source>
</evidence>